<dbReference type="GO" id="GO:0006744">
    <property type="term" value="P:ubiquinone biosynthetic process"/>
    <property type="evidence" value="ECO:0007669"/>
    <property type="project" value="TreeGrafter"/>
</dbReference>
<evidence type="ECO:0000313" key="5">
    <source>
        <dbReference type="EMBL" id="ADZ84213.1"/>
    </source>
</evidence>
<organism evidence="5 6">
    <name type="scientific">Cellulosilyticum lentocellum (strain ATCC 49066 / DSM 5427 / NCIMB 11756 / RHM5)</name>
    <name type="common">Clostridium lentocellum</name>
    <dbReference type="NCBI Taxonomy" id="642492"/>
    <lineage>
        <taxon>Bacteria</taxon>
        <taxon>Bacillati</taxon>
        <taxon>Bacillota</taxon>
        <taxon>Clostridia</taxon>
        <taxon>Lachnospirales</taxon>
        <taxon>Cellulosilyticaceae</taxon>
        <taxon>Cellulosilyticum</taxon>
    </lineage>
</organism>
<keyword evidence="6" id="KW-1185">Reference proteome</keyword>
<name>F2JHH4_CELLD</name>
<dbReference type="KEGG" id="cle:Clole_2507"/>
<dbReference type="Proteomes" id="UP000008467">
    <property type="component" value="Chromosome"/>
</dbReference>
<dbReference type="InterPro" id="IPR022390">
    <property type="entry name" value="HBDC"/>
</dbReference>
<dbReference type="NCBIfam" id="TIGR00148">
    <property type="entry name" value="UbiD family decarboxylase"/>
    <property type="match status" value="1"/>
</dbReference>
<evidence type="ECO:0000256" key="1">
    <source>
        <dbReference type="ARBA" id="ARBA00010021"/>
    </source>
</evidence>
<dbReference type="RefSeq" id="WP_013657506.1">
    <property type="nucleotide sequence ID" value="NC_015275.1"/>
</dbReference>
<dbReference type="Gene3D" id="3.40.1670.10">
    <property type="entry name" value="UbiD C-terminal domain-like"/>
    <property type="match status" value="2"/>
</dbReference>
<gene>
    <name evidence="5" type="ordered locus">Clole_2507</name>
</gene>
<sequence>MSYKNLQSFIKKLEEEGQLVRVKKEVDSYLEITEITDRVSKAYGPALLFEKVKGSPYPVLINAMGTYERMSMALSAKNFKTLEEDLARFLDMTNYMGIMNLAKSAPRLSRLASVFPIKLPTKGSCQEVIETKPDLTKLPVLHCWPQDGGPFFTLPLVITKDPETGVQNMGMYRMQVFDKNTTGMHWHWHKDGREIYESYKKRGGKMPVSVVLGGDPAIIYAATAPLPKMIDEMMFAGYLRKMPVKMVKSITSDISVPAEAEFVIEGYVDVNEQPRREGPFGDHTGYYSLEDDYPVFHVTCITHKKNPVYPATIVGQPPMEDCYIGKATERLFLPLLRMISPEVVDMDFPLEGVFHGCVIMSIKKRFPAHAKKVMNTAWGMGQMMYTKMVIVVDEDIKPSDYEAVASCILKNTRPKLDMIFSPGPLDALDHASPMSHYGYRLGVDATRKWPSEGDMSLWHEKEPVEACVPFDLTDFKEVIQEGAVLTNGILKGYTVVAIHKTDGSAAKGLTEAFLKAPKVESKVLILVDADIPVDKVSIVCWKLFNNIDAKRDITVQEIAIDDVRVVIDATKKLPSEGHERIWPDDIVMSEAVKTYVTNNWEAYKIDKNH</sequence>
<evidence type="ECO:0000259" key="4">
    <source>
        <dbReference type="Pfam" id="PF20696"/>
    </source>
</evidence>
<evidence type="ECO:0000259" key="2">
    <source>
        <dbReference type="Pfam" id="PF01977"/>
    </source>
</evidence>
<dbReference type="Pfam" id="PF20696">
    <property type="entry name" value="UbiD_C"/>
    <property type="match status" value="2"/>
</dbReference>
<dbReference type="InterPro" id="IPR002830">
    <property type="entry name" value="UbiD"/>
</dbReference>
<feature type="domain" description="3-octaprenyl-4-hydroxybenzoate carboxy-lyase-like N-terminal" evidence="3">
    <location>
        <begin position="10"/>
        <end position="84"/>
    </location>
</feature>
<dbReference type="Pfam" id="PF20695">
    <property type="entry name" value="UbiD_N"/>
    <property type="match status" value="1"/>
</dbReference>
<dbReference type="Pfam" id="PF01977">
    <property type="entry name" value="UbiD"/>
    <property type="match status" value="1"/>
</dbReference>
<feature type="domain" description="3-octaprenyl-4-hydroxybenzoate carboxy-lyase-like C-terminal" evidence="4">
    <location>
        <begin position="483"/>
        <end position="557"/>
    </location>
</feature>
<dbReference type="EMBL" id="CP002582">
    <property type="protein sequence ID" value="ADZ84213.1"/>
    <property type="molecule type" value="Genomic_DNA"/>
</dbReference>
<dbReference type="AlphaFoldDB" id="F2JHH4"/>
<evidence type="ECO:0000259" key="3">
    <source>
        <dbReference type="Pfam" id="PF20695"/>
    </source>
</evidence>
<feature type="domain" description="3-octaprenyl-4-hydroxybenzoate carboxy-lyase-like C-terminal" evidence="4">
    <location>
        <begin position="322"/>
        <end position="445"/>
    </location>
</feature>
<dbReference type="PANTHER" id="PTHR30108:SF17">
    <property type="entry name" value="FERULIC ACID DECARBOXYLASE 1"/>
    <property type="match status" value="1"/>
</dbReference>
<evidence type="ECO:0000313" key="6">
    <source>
        <dbReference type="Proteomes" id="UP000008467"/>
    </source>
</evidence>
<proteinExistence type="inferred from homology"/>
<dbReference type="GO" id="GO:0008694">
    <property type="term" value="F:4-hydroxy-3-polyprenylbenzoate decarboxylase activity"/>
    <property type="evidence" value="ECO:0007669"/>
    <property type="project" value="TreeGrafter"/>
</dbReference>
<dbReference type="PANTHER" id="PTHR30108">
    <property type="entry name" value="3-OCTAPRENYL-4-HYDROXYBENZOATE CARBOXY-LYASE-RELATED"/>
    <property type="match status" value="1"/>
</dbReference>
<dbReference type="InterPro" id="IPR049381">
    <property type="entry name" value="UbiD-like_C"/>
</dbReference>
<dbReference type="InterPro" id="IPR048304">
    <property type="entry name" value="UbiD_Rift_dom"/>
</dbReference>
<reference evidence="5 6" key="1">
    <citation type="journal article" date="2011" name="J. Bacteriol.">
        <title>Complete genome sequence of the cellulose-degrading bacterium Cellulosilyticum lentocellum.</title>
        <authorList>
            <consortium name="US DOE Joint Genome Institute"/>
            <person name="Miller D.A."/>
            <person name="Suen G."/>
            <person name="Bruce D."/>
            <person name="Copeland A."/>
            <person name="Cheng J.F."/>
            <person name="Detter C."/>
            <person name="Goodwin L.A."/>
            <person name="Han C.S."/>
            <person name="Hauser L.J."/>
            <person name="Land M.L."/>
            <person name="Lapidus A."/>
            <person name="Lucas S."/>
            <person name="Meincke L."/>
            <person name="Pitluck S."/>
            <person name="Tapia R."/>
            <person name="Teshima H."/>
            <person name="Woyke T."/>
            <person name="Fox B.G."/>
            <person name="Angert E.R."/>
            <person name="Currie C.R."/>
        </authorList>
    </citation>
    <scope>NUCLEOTIDE SEQUENCE [LARGE SCALE GENOMIC DNA]</scope>
    <source>
        <strain evidence="6">ATCC 49066 / DSM 5427 / NCIMB 11756 / RHM5</strain>
    </source>
</reference>
<dbReference type="GO" id="GO:0005829">
    <property type="term" value="C:cytosol"/>
    <property type="evidence" value="ECO:0007669"/>
    <property type="project" value="TreeGrafter"/>
</dbReference>
<dbReference type="Gene3D" id="1.20.5.570">
    <property type="entry name" value="Single helix bin"/>
    <property type="match status" value="1"/>
</dbReference>
<dbReference type="eggNOG" id="COG0043">
    <property type="taxonomic scope" value="Bacteria"/>
</dbReference>
<feature type="domain" description="3-octaprenyl-4-hydroxybenzoate carboxy-lyase-like Rift-related" evidence="2">
    <location>
        <begin position="122"/>
        <end position="317"/>
    </location>
</feature>
<dbReference type="STRING" id="642492.Clole_2507"/>
<dbReference type="HOGENOM" id="CLU_023348_4_0_9"/>
<dbReference type="NCBIfam" id="TIGR03701">
    <property type="entry name" value="mena_SCO4490"/>
    <property type="match status" value="1"/>
</dbReference>
<comment type="similarity">
    <text evidence="1">Belongs to the UbiD family.</text>
</comment>
<accession>F2JHH4</accession>
<dbReference type="InterPro" id="IPR049383">
    <property type="entry name" value="UbiD-like_N"/>
</dbReference>
<dbReference type="SUPFAM" id="SSF50475">
    <property type="entry name" value="FMN-binding split barrel"/>
    <property type="match status" value="1"/>
</dbReference>
<dbReference type="SUPFAM" id="SSF143968">
    <property type="entry name" value="UbiD C-terminal domain-like"/>
    <property type="match status" value="2"/>
</dbReference>
<protein>
    <submittedName>
        <fullName evidence="5">Menaquinone biosynthesis decarboxylase, SCO4490 family</fullName>
    </submittedName>
</protein>